<evidence type="ECO:0008006" key="11">
    <source>
        <dbReference type="Google" id="ProtNLM"/>
    </source>
</evidence>
<comment type="subcellular location">
    <subcellularLocation>
        <location evidence="1">Cell membrane</location>
        <topology evidence="1">Multi-pass membrane protein</topology>
    </subcellularLocation>
</comment>
<feature type="transmembrane region" description="Helical" evidence="8">
    <location>
        <begin position="221"/>
        <end position="239"/>
    </location>
</feature>
<dbReference type="GO" id="GO:0050916">
    <property type="term" value="P:sensory perception of sweet taste"/>
    <property type="evidence" value="ECO:0007669"/>
    <property type="project" value="UniProtKB-ARBA"/>
</dbReference>
<dbReference type="GO" id="GO:0005886">
    <property type="term" value="C:plasma membrane"/>
    <property type="evidence" value="ECO:0007669"/>
    <property type="project" value="UniProtKB-SubCell"/>
</dbReference>
<evidence type="ECO:0000256" key="5">
    <source>
        <dbReference type="ARBA" id="ARBA00022989"/>
    </source>
</evidence>
<evidence type="ECO:0000256" key="1">
    <source>
        <dbReference type="ARBA" id="ARBA00004651"/>
    </source>
</evidence>
<accession>A0A8J2L9B3</accession>
<feature type="transmembrane region" description="Helical" evidence="8">
    <location>
        <begin position="64"/>
        <end position="86"/>
    </location>
</feature>
<evidence type="ECO:0000256" key="8">
    <source>
        <dbReference type="SAM" id="Phobius"/>
    </source>
</evidence>
<evidence type="ECO:0000256" key="4">
    <source>
        <dbReference type="ARBA" id="ARBA00022692"/>
    </source>
</evidence>
<feature type="transmembrane region" description="Helical" evidence="8">
    <location>
        <begin position="293"/>
        <end position="315"/>
    </location>
</feature>
<keyword evidence="10" id="KW-1185">Reference proteome</keyword>
<keyword evidence="5 8" id="KW-1133">Transmembrane helix</keyword>
<proteinExistence type="inferred from homology"/>
<protein>
    <recommendedName>
        <fullName evidence="11">Gustatory receptor</fullName>
    </recommendedName>
</protein>
<dbReference type="Proteomes" id="UP000708208">
    <property type="component" value="Unassembled WGS sequence"/>
</dbReference>
<feature type="transmembrane region" description="Helical" evidence="8">
    <location>
        <begin position="147"/>
        <end position="164"/>
    </location>
</feature>
<evidence type="ECO:0000313" key="9">
    <source>
        <dbReference type="EMBL" id="CAG7828156.1"/>
    </source>
</evidence>
<reference evidence="9" key="1">
    <citation type="submission" date="2021-06" db="EMBL/GenBank/DDBJ databases">
        <authorList>
            <person name="Hodson N. C."/>
            <person name="Mongue J. A."/>
            <person name="Jaron S. K."/>
        </authorList>
    </citation>
    <scope>NUCLEOTIDE SEQUENCE</scope>
</reference>
<dbReference type="OrthoDB" id="5800391at2759"/>
<comment type="similarity">
    <text evidence="2">Belongs to the insect chemoreceptor superfamily. Gustatory receptor (GR) family. Gr5a subfamily.</text>
</comment>
<dbReference type="GO" id="GO:0008527">
    <property type="term" value="F:taste receptor activity"/>
    <property type="evidence" value="ECO:0007669"/>
    <property type="project" value="InterPro"/>
</dbReference>
<organism evidence="9 10">
    <name type="scientific">Allacma fusca</name>
    <dbReference type="NCBI Taxonomy" id="39272"/>
    <lineage>
        <taxon>Eukaryota</taxon>
        <taxon>Metazoa</taxon>
        <taxon>Ecdysozoa</taxon>
        <taxon>Arthropoda</taxon>
        <taxon>Hexapoda</taxon>
        <taxon>Collembola</taxon>
        <taxon>Symphypleona</taxon>
        <taxon>Sminthuridae</taxon>
        <taxon>Allacma</taxon>
    </lineage>
</organism>
<keyword evidence="6 8" id="KW-0472">Membrane</keyword>
<dbReference type="PANTHER" id="PTHR21421:SF29">
    <property type="entry name" value="GUSTATORY RECEPTOR 5A FOR TREHALOSE-RELATED"/>
    <property type="match status" value="1"/>
</dbReference>
<name>A0A8J2L9B3_9HEXA</name>
<dbReference type="AlphaFoldDB" id="A0A8J2L9B3"/>
<feature type="transmembrane region" description="Helical" evidence="8">
    <location>
        <begin position="98"/>
        <end position="116"/>
    </location>
</feature>
<keyword evidence="4 8" id="KW-0812">Transmembrane</keyword>
<gene>
    <name evidence="9" type="ORF">AFUS01_LOCUS38102</name>
</gene>
<comment type="caution">
    <text evidence="9">The sequence shown here is derived from an EMBL/GenBank/DDBJ whole genome shotgun (WGS) entry which is preliminary data.</text>
</comment>
<dbReference type="PANTHER" id="PTHR21421">
    <property type="entry name" value="GUSTATORY RECEPTOR"/>
    <property type="match status" value="1"/>
</dbReference>
<evidence type="ECO:0000256" key="3">
    <source>
        <dbReference type="ARBA" id="ARBA00022475"/>
    </source>
</evidence>
<evidence type="ECO:0000256" key="2">
    <source>
        <dbReference type="ARBA" id="ARBA00005327"/>
    </source>
</evidence>
<dbReference type="EMBL" id="CAJVCH010546317">
    <property type="protein sequence ID" value="CAG7828156.1"/>
    <property type="molecule type" value="Genomic_DNA"/>
</dbReference>
<sequence length="388" mass="45509">MVTDQQPVPRENSLDLDVKYSSDLYKSIRPFLLFGRAIGVLPLGGLNKDNHEALNFRCWSIKSVISILIMLSLLLCLGLSIFCLLTSGSKSVQEFVEAANPVLYYFVGLFGYVYMFRRNDQLRSVLETWKESKVSYNNEDRTLKRDVWLIFGLLFTSAVFENLLQQSIQFTLLDWILDPTMDNFDPLRSYFYNHHYRWSTQFPYHVALSCLFFIWNKLSLYAWNFVDIFVIIVSRALYFQFRAIEKHARENILKVRVDKNHQIEDESELYRKWDTLTTDFETLLSLLNSTRAFLSPLIFTSYAVNLFFVIVHLHMGLDGTTPDRDSTAVEVYETWSFLHLLCRVYVMTLFASRIHDSGNEFLQLFRKCPLDSYSLKVERVERSTISTT</sequence>
<evidence type="ECO:0000256" key="7">
    <source>
        <dbReference type="ARBA" id="ARBA00023170"/>
    </source>
</evidence>
<dbReference type="InterPro" id="IPR009318">
    <property type="entry name" value="Gustatory_rcpt"/>
</dbReference>
<dbReference type="Pfam" id="PF06151">
    <property type="entry name" value="Trehalose_recp"/>
    <property type="match status" value="1"/>
</dbReference>
<keyword evidence="3" id="KW-1003">Cell membrane</keyword>
<evidence type="ECO:0000256" key="6">
    <source>
        <dbReference type="ARBA" id="ARBA00023136"/>
    </source>
</evidence>
<feature type="non-terminal residue" evidence="9">
    <location>
        <position position="388"/>
    </location>
</feature>
<keyword evidence="7" id="KW-0675">Receptor</keyword>
<evidence type="ECO:0000313" key="10">
    <source>
        <dbReference type="Proteomes" id="UP000708208"/>
    </source>
</evidence>